<keyword evidence="3" id="KW-0479">Metal-binding</keyword>
<dbReference type="EMBL" id="MGDD01000230">
    <property type="protein sequence ID" value="OGL44301.1"/>
    <property type="molecule type" value="Genomic_DNA"/>
</dbReference>
<dbReference type="Gene3D" id="3.80.30.20">
    <property type="entry name" value="tm_1862 like domain"/>
    <property type="match status" value="1"/>
</dbReference>
<dbReference type="GO" id="GO:0003824">
    <property type="term" value="F:catalytic activity"/>
    <property type="evidence" value="ECO:0007669"/>
    <property type="project" value="InterPro"/>
</dbReference>
<dbReference type="InterPro" id="IPR007197">
    <property type="entry name" value="rSAM"/>
</dbReference>
<dbReference type="CDD" id="cd01335">
    <property type="entry name" value="Radical_SAM"/>
    <property type="match status" value="1"/>
</dbReference>
<dbReference type="SUPFAM" id="SSF102114">
    <property type="entry name" value="Radical SAM enzymes"/>
    <property type="match status" value="1"/>
</dbReference>
<evidence type="ECO:0000256" key="5">
    <source>
        <dbReference type="ARBA" id="ARBA00023014"/>
    </source>
</evidence>
<dbReference type="InterPro" id="IPR058240">
    <property type="entry name" value="rSAM_sf"/>
</dbReference>
<dbReference type="Gene3D" id="3.40.50.280">
    <property type="entry name" value="Cobalamin-binding domain"/>
    <property type="match status" value="1"/>
</dbReference>
<dbReference type="PROSITE" id="PS51332">
    <property type="entry name" value="B12_BINDING"/>
    <property type="match status" value="1"/>
</dbReference>
<dbReference type="SFLD" id="SFLDG01082">
    <property type="entry name" value="B12-binding_domain_containing"/>
    <property type="match status" value="1"/>
</dbReference>
<dbReference type="SFLD" id="SFLDG01123">
    <property type="entry name" value="methyltransferase_(Class_B)"/>
    <property type="match status" value="1"/>
</dbReference>
<dbReference type="PANTHER" id="PTHR43409">
    <property type="entry name" value="ANAEROBIC MAGNESIUM-PROTOPORPHYRIN IX MONOMETHYL ESTER CYCLASE-RELATED"/>
    <property type="match status" value="1"/>
</dbReference>
<feature type="domain" description="Radical SAM core" evidence="7">
    <location>
        <begin position="199"/>
        <end position="423"/>
    </location>
</feature>
<evidence type="ECO:0000256" key="4">
    <source>
        <dbReference type="ARBA" id="ARBA00023004"/>
    </source>
</evidence>
<dbReference type="GO" id="GO:0051539">
    <property type="term" value="F:4 iron, 4 sulfur cluster binding"/>
    <property type="evidence" value="ECO:0007669"/>
    <property type="project" value="UniProtKB-KW"/>
</dbReference>
<dbReference type="InterPro" id="IPR006638">
    <property type="entry name" value="Elp3/MiaA/NifB-like_rSAM"/>
</dbReference>
<protein>
    <submittedName>
        <fullName evidence="8">Uncharacterized protein</fullName>
    </submittedName>
</protein>
<comment type="cofactor">
    <cofactor evidence="1">
        <name>[4Fe-4S] cluster</name>
        <dbReference type="ChEBI" id="CHEBI:49883"/>
    </cofactor>
</comment>
<feature type="domain" description="B12-binding" evidence="6">
    <location>
        <begin position="3"/>
        <end position="175"/>
    </location>
</feature>
<reference evidence="8 9" key="1">
    <citation type="journal article" date="2016" name="Nat. Commun.">
        <title>Thousands of microbial genomes shed light on interconnected biogeochemical processes in an aquifer system.</title>
        <authorList>
            <person name="Anantharaman K."/>
            <person name="Brown C.T."/>
            <person name="Hug L.A."/>
            <person name="Sharon I."/>
            <person name="Castelle C.J."/>
            <person name="Probst A.J."/>
            <person name="Thomas B.C."/>
            <person name="Singh A."/>
            <person name="Wilkins M.J."/>
            <person name="Karaoz U."/>
            <person name="Brodie E.L."/>
            <person name="Williams K.H."/>
            <person name="Hubbard S.S."/>
            <person name="Banfield J.F."/>
        </authorList>
    </citation>
    <scope>NUCLEOTIDE SEQUENCE [LARGE SCALE GENOMIC DNA]</scope>
</reference>
<evidence type="ECO:0000259" key="7">
    <source>
        <dbReference type="PROSITE" id="PS51918"/>
    </source>
</evidence>
<evidence type="ECO:0000256" key="2">
    <source>
        <dbReference type="ARBA" id="ARBA00022691"/>
    </source>
</evidence>
<evidence type="ECO:0000259" key="6">
    <source>
        <dbReference type="PROSITE" id="PS51332"/>
    </source>
</evidence>
<evidence type="ECO:0000256" key="1">
    <source>
        <dbReference type="ARBA" id="ARBA00001966"/>
    </source>
</evidence>
<dbReference type="AlphaFoldDB" id="A0A1F7RS91"/>
<evidence type="ECO:0000313" key="9">
    <source>
        <dbReference type="Proteomes" id="UP000179266"/>
    </source>
</evidence>
<keyword evidence="2" id="KW-0949">S-adenosyl-L-methionine</keyword>
<proteinExistence type="predicted"/>
<evidence type="ECO:0000313" key="8">
    <source>
        <dbReference type="EMBL" id="OGL44301.1"/>
    </source>
</evidence>
<dbReference type="SFLD" id="SFLDS00029">
    <property type="entry name" value="Radical_SAM"/>
    <property type="match status" value="1"/>
</dbReference>
<dbReference type="GO" id="GO:0005829">
    <property type="term" value="C:cytosol"/>
    <property type="evidence" value="ECO:0007669"/>
    <property type="project" value="TreeGrafter"/>
</dbReference>
<keyword evidence="5" id="KW-0411">Iron-sulfur</keyword>
<dbReference type="SMART" id="SM00729">
    <property type="entry name" value="Elp3"/>
    <property type="match status" value="1"/>
</dbReference>
<dbReference type="PANTHER" id="PTHR43409:SF16">
    <property type="entry name" value="SLR0320 PROTEIN"/>
    <property type="match status" value="1"/>
</dbReference>
<dbReference type="InterPro" id="IPR023404">
    <property type="entry name" value="rSAM_horseshoe"/>
</dbReference>
<dbReference type="InterPro" id="IPR034466">
    <property type="entry name" value="Methyltransferase_Class_B"/>
</dbReference>
<keyword evidence="4" id="KW-0408">Iron</keyword>
<dbReference type="InterPro" id="IPR051198">
    <property type="entry name" value="BchE-like"/>
</dbReference>
<sequence length="440" mass="50947">MTKNNILLGLAPPFWPLMPPIGLGYLQEFLLKHGINTEILDLNNLFYNLSDEALKKEWLISCNTELEKNIYSIIQQNHHTEYDNVVDRMLECDVIGFSCFKSNIESTYEFVKLLKSKCNSPRIILGGPEITRQYYKNNFKLNHEIFSYADFSVVGEGEKPLLGYLEGLKNNVKHAEFEQVKNLDDLPFPRYKNLNFHNYRKNNSVPMLFSRGCTRNCRFCSERLLYKGFRIRGISNIIEEVRYHKLNNNITHFIFFDSMINADIRLLEKLCDQIIGNFGSINWEAQISIRNDMHPTLLDKMKRSGCYHLFVGLESGSDSILSRMNKGFTSNEAIDFFRKLNNSGLSFGVSLIVGYPGETDHEFKESLDFLVRNKDIIPKIEQINPFTYYDGTLADKDADYKLQPDALEKYKIFVGEIKRHNFKYTGAFLGNLIEKNAGSK</sequence>
<organism evidence="8 9">
    <name type="scientific">Candidatus Schekmanbacteria bacterium RBG_13_48_7</name>
    <dbReference type="NCBI Taxonomy" id="1817878"/>
    <lineage>
        <taxon>Bacteria</taxon>
        <taxon>Candidatus Schekmaniibacteriota</taxon>
    </lineage>
</organism>
<dbReference type="Proteomes" id="UP000179266">
    <property type="component" value="Unassembled WGS sequence"/>
</dbReference>
<comment type="caution">
    <text evidence="8">The sequence shown here is derived from an EMBL/GenBank/DDBJ whole genome shotgun (WGS) entry which is preliminary data.</text>
</comment>
<accession>A0A1F7RS91</accession>
<dbReference type="Pfam" id="PF04055">
    <property type="entry name" value="Radical_SAM"/>
    <property type="match status" value="1"/>
</dbReference>
<dbReference type="GO" id="GO:0046872">
    <property type="term" value="F:metal ion binding"/>
    <property type="evidence" value="ECO:0007669"/>
    <property type="project" value="UniProtKB-KW"/>
</dbReference>
<dbReference type="GO" id="GO:0031419">
    <property type="term" value="F:cobalamin binding"/>
    <property type="evidence" value="ECO:0007669"/>
    <property type="project" value="InterPro"/>
</dbReference>
<dbReference type="PROSITE" id="PS51918">
    <property type="entry name" value="RADICAL_SAM"/>
    <property type="match status" value="1"/>
</dbReference>
<evidence type="ECO:0000256" key="3">
    <source>
        <dbReference type="ARBA" id="ARBA00022723"/>
    </source>
</evidence>
<gene>
    <name evidence="8" type="ORF">A2161_22500</name>
</gene>
<dbReference type="InterPro" id="IPR006158">
    <property type="entry name" value="Cobalamin-bd"/>
</dbReference>
<name>A0A1F7RS91_9BACT</name>